<feature type="compositionally biased region" description="Low complexity" evidence="1">
    <location>
        <begin position="184"/>
        <end position="195"/>
    </location>
</feature>
<evidence type="ECO:0000313" key="2">
    <source>
        <dbReference type="EMBL" id="KAK1847953.1"/>
    </source>
</evidence>
<proteinExistence type="predicted"/>
<dbReference type="EMBL" id="JAQOWY010000185">
    <property type="protein sequence ID" value="KAK1847953.1"/>
    <property type="molecule type" value="Genomic_DNA"/>
</dbReference>
<feature type="region of interest" description="Disordered" evidence="1">
    <location>
        <begin position="245"/>
        <end position="357"/>
    </location>
</feature>
<feature type="compositionally biased region" description="Polar residues" evidence="1">
    <location>
        <begin position="311"/>
        <end position="329"/>
    </location>
</feature>
<evidence type="ECO:0000313" key="3">
    <source>
        <dbReference type="Proteomes" id="UP001243330"/>
    </source>
</evidence>
<organism evidence="2 3">
    <name type="scientific">Colletotrichum chrysophilum</name>
    <dbReference type="NCBI Taxonomy" id="1836956"/>
    <lineage>
        <taxon>Eukaryota</taxon>
        <taxon>Fungi</taxon>
        <taxon>Dikarya</taxon>
        <taxon>Ascomycota</taxon>
        <taxon>Pezizomycotina</taxon>
        <taxon>Sordariomycetes</taxon>
        <taxon>Hypocreomycetidae</taxon>
        <taxon>Glomerellales</taxon>
        <taxon>Glomerellaceae</taxon>
        <taxon>Colletotrichum</taxon>
        <taxon>Colletotrichum gloeosporioides species complex</taxon>
    </lineage>
</organism>
<sequence length="730" mass="78891">MLLPAAQAPDPRPPAPTHDLNQAIWELAQLATNAANSLGNLHHTFQTASSVHGREKVLSLLPADITNLVTTAGDITPHLPPGNSLTQRGLTEVKHAADRWQIHPGQVVGFFQNISQTFCVRLHQLSKATGWDEAVAYLTRAKEHRIQSCSVGVSHSTNWLPKDVAVALKLATESDGGTNEKPAETAAETSTTATAGSRNEATTKPTLTRSATAPAIKPKTHLSNSGFFERHKDYEDYEDAAMADEHDDSGYQSNPSRAGTPQPLSKKDTGTGPPSANTRKRTTTAPVSVSKRLKSGQSDRQDTLKGPKASFQPSNTAVPSRDTPSSMTRPSVAHPLSAAATPDADTGTPSASASDSSKRALFGAVMKKQWGEGGVIRDALRTIVSLQHNTFAAEPFLLGTEKKDLEWGVAEIDAKEEGLVLLCPVRCEDYHWVLIEARPGARTARIYDSRPDCPTVQSAVDEILSRLDVLVSTQTSGSPWPTTQEACAEQMHKDDDGIAVIANAFCALSGSAPEGTLDSRAWRHSVAAFLEAVGRNDVAGQFDERMKEVTFESIMDRSKSSSESLPALPDLKGADLDPKDAVKHIEQLREYSEAVKKQGLSATNAAQRLLNQHLQNVRSQQTIMGKLVDLGKATLKDLQAGEASIKTKIEETWQALGEVRDNANAEWAEGRGQSLDCLISDRREKSKAAFGIMKVFDRLAGVLTSLQSRADIYDKVAKEVKVYQKKLEAA</sequence>
<protein>
    <recommendedName>
        <fullName evidence="4">Ubiquitin-like protease family profile domain-containing protein</fullName>
    </recommendedName>
</protein>
<keyword evidence="3" id="KW-1185">Reference proteome</keyword>
<evidence type="ECO:0000256" key="1">
    <source>
        <dbReference type="SAM" id="MobiDB-lite"/>
    </source>
</evidence>
<dbReference type="AlphaFoldDB" id="A0AAD9EGV5"/>
<feature type="region of interest" description="Disordered" evidence="1">
    <location>
        <begin position="173"/>
        <end position="230"/>
    </location>
</feature>
<dbReference type="Proteomes" id="UP001243330">
    <property type="component" value="Unassembled WGS sequence"/>
</dbReference>
<comment type="caution">
    <text evidence="2">The sequence shown here is derived from an EMBL/GenBank/DDBJ whole genome shotgun (WGS) entry which is preliminary data.</text>
</comment>
<feature type="compositionally biased region" description="Polar residues" evidence="1">
    <location>
        <begin position="250"/>
        <end position="263"/>
    </location>
</feature>
<reference evidence="2" key="1">
    <citation type="submission" date="2023-01" db="EMBL/GenBank/DDBJ databases">
        <title>Colletotrichum chrysophilum M932 genome sequence.</title>
        <authorList>
            <person name="Baroncelli R."/>
        </authorList>
    </citation>
    <scope>NUCLEOTIDE SEQUENCE</scope>
    <source>
        <strain evidence="2">M932</strain>
    </source>
</reference>
<feature type="compositionally biased region" description="Polar residues" evidence="1">
    <location>
        <begin position="272"/>
        <end position="287"/>
    </location>
</feature>
<accession>A0AAD9EGV5</accession>
<feature type="compositionally biased region" description="Low complexity" evidence="1">
    <location>
        <begin position="337"/>
        <end position="351"/>
    </location>
</feature>
<evidence type="ECO:0008006" key="4">
    <source>
        <dbReference type="Google" id="ProtNLM"/>
    </source>
</evidence>
<name>A0AAD9EGV5_9PEZI</name>
<feature type="compositionally biased region" description="Polar residues" evidence="1">
    <location>
        <begin position="196"/>
        <end position="211"/>
    </location>
</feature>
<gene>
    <name evidence="2" type="ORF">CCHR01_09387</name>
</gene>